<evidence type="ECO:0000313" key="1">
    <source>
        <dbReference type="EMBL" id="CAD7003827.1"/>
    </source>
</evidence>
<evidence type="ECO:0000313" key="2">
    <source>
        <dbReference type="Proteomes" id="UP000606786"/>
    </source>
</evidence>
<dbReference type="AlphaFoldDB" id="A0A811V1R0"/>
<dbReference type="Proteomes" id="UP000606786">
    <property type="component" value="Unassembled WGS sequence"/>
</dbReference>
<reference evidence="1" key="1">
    <citation type="submission" date="2020-11" db="EMBL/GenBank/DDBJ databases">
        <authorList>
            <person name="Whitehead M."/>
        </authorList>
    </citation>
    <scope>NUCLEOTIDE SEQUENCE</scope>
    <source>
        <strain evidence="1">EGII</strain>
    </source>
</reference>
<sequence length="81" mass="9165">MELKSWSAKPKIGKRHKRIIGVLRVRNIFRRGTKLDYQHSGSFLEAIGPESQDAVNEFGITFATPQPLQLALLSGHWHKAV</sequence>
<accession>A0A811V1R0</accession>
<keyword evidence="2" id="KW-1185">Reference proteome</keyword>
<organism evidence="1 2">
    <name type="scientific">Ceratitis capitata</name>
    <name type="common">Mediterranean fruit fly</name>
    <name type="synonym">Tephritis capitata</name>
    <dbReference type="NCBI Taxonomy" id="7213"/>
    <lineage>
        <taxon>Eukaryota</taxon>
        <taxon>Metazoa</taxon>
        <taxon>Ecdysozoa</taxon>
        <taxon>Arthropoda</taxon>
        <taxon>Hexapoda</taxon>
        <taxon>Insecta</taxon>
        <taxon>Pterygota</taxon>
        <taxon>Neoptera</taxon>
        <taxon>Endopterygota</taxon>
        <taxon>Diptera</taxon>
        <taxon>Brachycera</taxon>
        <taxon>Muscomorpha</taxon>
        <taxon>Tephritoidea</taxon>
        <taxon>Tephritidae</taxon>
        <taxon>Ceratitis</taxon>
        <taxon>Ceratitis</taxon>
    </lineage>
</organism>
<dbReference type="EMBL" id="CAJHJT010000034">
    <property type="protein sequence ID" value="CAD7003827.1"/>
    <property type="molecule type" value="Genomic_DNA"/>
</dbReference>
<protein>
    <submittedName>
        <fullName evidence="1">(Mediterranean fruit fly) hypothetical protein</fullName>
    </submittedName>
</protein>
<dbReference type="OrthoDB" id="5800391at2759"/>
<proteinExistence type="predicted"/>
<name>A0A811V1R0_CERCA</name>
<comment type="caution">
    <text evidence="1">The sequence shown here is derived from an EMBL/GenBank/DDBJ whole genome shotgun (WGS) entry which is preliminary data.</text>
</comment>
<gene>
    <name evidence="1" type="ORF">CCAP1982_LOCUS12260</name>
</gene>